<dbReference type="GeneID" id="69255730"/>
<dbReference type="AlphaFoldDB" id="F6G9E6"/>
<dbReference type="Proteomes" id="UP000007953">
    <property type="component" value="Plasmid megaplasmid"/>
</dbReference>
<feature type="region of interest" description="Disordered" evidence="1">
    <location>
        <begin position="150"/>
        <end position="169"/>
    </location>
</feature>
<evidence type="ECO:0000313" key="3">
    <source>
        <dbReference type="Proteomes" id="UP000007953"/>
    </source>
</evidence>
<reference evidence="2 3" key="1">
    <citation type="journal article" date="2011" name="J. Bacteriol.">
        <title>Complete genome sequence of the plant pathogen Ralstonia solanacearum strain Po82.</title>
        <authorList>
            <person name="Xu J."/>
            <person name="Zheng H.J."/>
            <person name="Liu L."/>
            <person name="Pan Z.C."/>
            <person name="Prior P."/>
            <person name="Tang B."/>
            <person name="Xu J.S."/>
            <person name="Zhang H."/>
            <person name="Tian Q."/>
            <person name="Zhang L.Q."/>
            <person name="Feng J."/>
        </authorList>
    </citation>
    <scope>NUCLEOTIDE SEQUENCE [LARGE SCALE GENOMIC DNA]</scope>
    <source>
        <strain evidence="3">Po82</strain>
    </source>
</reference>
<name>F6G9E6_RALS8</name>
<dbReference type="KEGG" id="rsn:RSPO_m01098"/>
<protein>
    <submittedName>
        <fullName evidence="2">Uncharacterized protein</fullName>
    </submittedName>
</protein>
<gene>
    <name evidence="2" type="ordered locus">RSPO_m01098</name>
</gene>
<organism evidence="2 3">
    <name type="scientific">Ralstonia solanacearum (strain Po82)</name>
    <dbReference type="NCBI Taxonomy" id="1031711"/>
    <lineage>
        <taxon>Bacteria</taxon>
        <taxon>Pseudomonadati</taxon>
        <taxon>Pseudomonadota</taxon>
        <taxon>Betaproteobacteria</taxon>
        <taxon>Burkholderiales</taxon>
        <taxon>Burkholderiaceae</taxon>
        <taxon>Ralstonia</taxon>
        <taxon>Ralstonia solanacearum species complex</taxon>
    </lineage>
</organism>
<accession>F6G9E6</accession>
<feature type="compositionally biased region" description="Polar residues" evidence="1">
    <location>
        <begin position="155"/>
        <end position="169"/>
    </location>
</feature>
<proteinExistence type="predicted"/>
<dbReference type="EMBL" id="CP002820">
    <property type="protein sequence ID" value="AEG71734.1"/>
    <property type="molecule type" value="Genomic_DNA"/>
</dbReference>
<dbReference type="PATRIC" id="fig|1031711.3.peg.4297"/>
<evidence type="ECO:0000313" key="2">
    <source>
        <dbReference type="EMBL" id="AEG71734.1"/>
    </source>
</evidence>
<keyword evidence="2" id="KW-0614">Plasmid</keyword>
<geneLocation type="plasmid" evidence="3"/>
<dbReference type="HOGENOM" id="CLU_1577234_0_0_4"/>
<dbReference type="RefSeq" id="WP_014619328.1">
    <property type="nucleotide sequence ID" value="NC_017575.1"/>
</dbReference>
<sequence length="169" mass="17983">MDRTRQAGQTLANFGQQALDNPLLTAGFGGIATSYNLLYQAHQRNDMAAGIGATTMAVLASGMVAAGTLKKVSLSAETLGAASNMVTGHHEGVNLNLSTAQMLNILNHLQDIGSRSAFSLHQEVRRAAETAGNDPLQLVQNLLELVTRNPPVLSQRPNSSDQTVRQHQN</sequence>
<evidence type="ECO:0000256" key="1">
    <source>
        <dbReference type="SAM" id="MobiDB-lite"/>
    </source>
</evidence>